<keyword evidence="3 10" id="KW-0645">Protease</keyword>
<evidence type="ECO:0000256" key="4">
    <source>
        <dbReference type="ARBA" id="ARBA00022692"/>
    </source>
</evidence>
<keyword evidence="5" id="KW-0378">Hydrolase</keyword>
<feature type="transmembrane region" description="Helical" evidence="8">
    <location>
        <begin position="164"/>
        <end position="183"/>
    </location>
</feature>
<dbReference type="Proteomes" id="UP001056336">
    <property type="component" value="Chromosome"/>
</dbReference>
<feature type="transmembrane region" description="Helical" evidence="8">
    <location>
        <begin position="113"/>
        <end position="131"/>
    </location>
</feature>
<dbReference type="InterPro" id="IPR035952">
    <property type="entry name" value="Rhomboid-like_sf"/>
</dbReference>
<dbReference type="PANTHER" id="PTHR43066">
    <property type="entry name" value="RHOMBOID-RELATED PROTEIN"/>
    <property type="match status" value="1"/>
</dbReference>
<protein>
    <submittedName>
        <fullName evidence="10">Rhomboid family intramembrane serine protease</fullName>
    </submittedName>
</protein>
<dbReference type="GO" id="GO:0006508">
    <property type="term" value="P:proteolysis"/>
    <property type="evidence" value="ECO:0007669"/>
    <property type="project" value="UniProtKB-KW"/>
</dbReference>
<dbReference type="RefSeq" id="WP_249773493.1">
    <property type="nucleotide sequence ID" value="NZ_CP097332.1"/>
</dbReference>
<accession>A0ABY4R236</accession>
<dbReference type="PANTHER" id="PTHR43066:SF1">
    <property type="entry name" value="RHOMBOID PROTEIN 2"/>
    <property type="match status" value="1"/>
</dbReference>
<organism evidence="10 11">
    <name type="scientific">Jatrophihabitans telluris</name>
    <dbReference type="NCBI Taxonomy" id="2038343"/>
    <lineage>
        <taxon>Bacteria</taxon>
        <taxon>Bacillati</taxon>
        <taxon>Actinomycetota</taxon>
        <taxon>Actinomycetes</taxon>
        <taxon>Jatrophihabitantales</taxon>
        <taxon>Jatrophihabitantaceae</taxon>
        <taxon>Jatrophihabitans</taxon>
    </lineage>
</organism>
<reference evidence="10" key="2">
    <citation type="submission" date="2022-05" db="EMBL/GenBank/DDBJ databases">
        <authorList>
            <person name="Kim J.-S."/>
            <person name="Lee K."/>
            <person name="Suh M."/>
            <person name="Eom M."/>
            <person name="Kim J.-S."/>
            <person name="Kim D.-S."/>
            <person name="Ko S.-H."/>
            <person name="Shin Y."/>
            <person name="Lee J.-S."/>
        </authorList>
    </citation>
    <scope>NUCLEOTIDE SEQUENCE</scope>
    <source>
        <strain evidence="10">N237</strain>
    </source>
</reference>
<dbReference type="InterPro" id="IPR022764">
    <property type="entry name" value="Peptidase_S54_rhomboid_dom"/>
</dbReference>
<proteinExistence type="inferred from homology"/>
<feature type="transmembrane region" description="Helical" evidence="8">
    <location>
        <begin position="137"/>
        <end position="157"/>
    </location>
</feature>
<gene>
    <name evidence="10" type="ORF">M6D93_06210</name>
</gene>
<comment type="similarity">
    <text evidence="2">Belongs to the peptidase S54 family.</text>
</comment>
<feature type="domain" description="Peptidase S54 rhomboid" evidence="9">
    <location>
        <begin position="78"/>
        <end position="211"/>
    </location>
</feature>
<dbReference type="SUPFAM" id="SSF144091">
    <property type="entry name" value="Rhomboid-like"/>
    <property type="match status" value="1"/>
</dbReference>
<sequence>MSIPEPGQPMNRRQQRRHELANTSMLSGLRGDGPITAVMVVVTAWVVLVVVAIVNAVLHHHLTRFGIQPRHAVGLRGIVLSPFLHADFAHLAANSIPFLALGWVMVMEGLKQAAIVTTAIILASGLIDWAIGPSSAVIVGASGVIFGWLGYVLARAWFSRNIRWIAIAIMVVAVFSGMFTGLLPRFDSHVFWAGHVAGFVVGVLTGALLHRRPDRA</sequence>
<evidence type="ECO:0000256" key="6">
    <source>
        <dbReference type="ARBA" id="ARBA00022989"/>
    </source>
</evidence>
<dbReference type="EMBL" id="CP097332">
    <property type="protein sequence ID" value="UQX89597.1"/>
    <property type="molecule type" value="Genomic_DNA"/>
</dbReference>
<evidence type="ECO:0000256" key="7">
    <source>
        <dbReference type="ARBA" id="ARBA00023136"/>
    </source>
</evidence>
<feature type="transmembrane region" description="Helical" evidence="8">
    <location>
        <begin position="35"/>
        <end position="58"/>
    </location>
</feature>
<comment type="subcellular location">
    <subcellularLocation>
        <location evidence="1">Membrane</location>
        <topology evidence="1">Multi-pass membrane protein</topology>
    </subcellularLocation>
</comment>
<feature type="transmembrane region" description="Helical" evidence="8">
    <location>
        <begin position="189"/>
        <end position="209"/>
    </location>
</feature>
<keyword evidence="7 8" id="KW-0472">Membrane</keyword>
<name>A0ABY4R236_9ACTN</name>
<keyword evidence="6 8" id="KW-1133">Transmembrane helix</keyword>
<evidence type="ECO:0000256" key="5">
    <source>
        <dbReference type="ARBA" id="ARBA00022801"/>
    </source>
</evidence>
<evidence type="ECO:0000256" key="2">
    <source>
        <dbReference type="ARBA" id="ARBA00009045"/>
    </source>
</evidence>
<keyword evidence="4 8" id="KW-0812">Transmembrane</keyword>
<evidence type="ECO:0000259" key="9">
    <source>
        <dbReference type="Pfam" id="PF01694"/>
    </source>
</evidence>
<evidence type="ECO:0000313" key="11">
    <source>
        <dbReference type="Proteomes" id="UP001056336"/>
    </source>
</evidence>
<evidence type="ECO:0000256" key="8">
    <source>
        <dbReference type="SAM" id="Phobius"/>
    </source>
</evidence>
<dbReference type="Pfam" id="PF01694">
    <property type="entry name" value="Rhomboid"/>
    <property type="match status" value="1"/>
</dbReference>
<reference evidence="10" key="1">
    <citation type="journal article" date="2018" name="Int. J. Syst. Evol. Microbiol.">
        <title>Jatrophihabitans telluris sp. nov., isolated from sediment soil of lava forest wetlands and the emended description of the genus Jatrophihabitans.</title>
        <authorList>
            <person name="Lee K.C."/>
            <person name="Suh M.K."/>
            <person name="Eom M.K."/>
            <person name="Kim K.K."/>
            <person name="Kim J.S."/>
            <person name="Kim D.S."/>
            <person name="Ko S.H."/>
            <person name="Shin Y.K."/>
            <person name="Lee J.S."/>
        </authorList>
    </citation>
    <scope>NUCLEOTIDE SEQUENCE</scope>
    <source>
        <strain evidence="10">N237</strain>
    </source>
</reference>
<evidence type="ECO:0000256" key="1">
    <source>
        <dbReference type="ARBA" id="ARBA00004141"/>
    </source>
</evidence>
<keyword evidence="11" id="KW-1185">Reference proteome</keyword>
<evidence type="ECO:0000256" key="3">
    <source>
        <dbReference type="ARBA" id="ARBA00022670"/>
    </source>
</evidence>
<dbReference type="GO" id="GO:0008233">
    <property type="term" value="F:peptidase activity"/>
    <property type="evidence" value="ECO:0007669"/>
    <property type="project" value="UniProtKB-KW"/>
</dbReference>
<evidence type="ECO:0000313" key="10">
    <source>
        <dbReference type="EMBL" id="UQX89597.1"/>
    </source>
</evidence>
<dbReference type="Gene3D" id="1.20.1540.10">
    <property type="entry name" value="Rhomboid-like"/>
    <property type="match status" value="1"/>
</dbReference>